<evidence type="ECO:0000256" key="8">
    <source>
        <dbReference type="SAM" id="Phobius"/>
    </source>
</evidence>
<comment type="similarity">
    <text evidence="2">Belongs to the VirD4/TraG family.</text>
</comment>
<evidence type="ECO:0000256" key="1">
    <source>
        <dbReference type="ARBA" id="ARBA00004651"/>
    </source>
</evidence>
<keyword evidence="4 8" id="KW-0812">Transmembrane</keyword>
<dbReference type="InterPro" id="IPR051539">
    <property type="entry name" value="T4SS-coupling_protein"/>
</dbReference>
<gene>
    <name evidence="9" type="ORF">ACFOD7_01080</name>
</gene>
<feature type="compositionally biased region" description="Basic and acidic residues" evidence="7">
    <location>
        <begin position="572"/>
        <end position="590"/>
    </location>
</feature>
<evidence type="ECO:0000256" key="6">
    <source>
        <dbReference type="ARBA" id="ARBA00023136"/>
    </source>
</evidence>
<dbReference type="PANTHER" id="PTHR37937">
    <property type="entry name" value="CONJUGATIVE TRANSFER: DNA TRANSPORT"/>
    <property type="match status" value="1"/>
</dbReference>
<dbReference type="RefSeq" id="WP_207466324.1">
    <property type="nucleotide sequence ID" value="NZ_JAFNAW010000008.1"/>
</dbReference>
<keyword evidence="5 8" id="KW-1133">Transmembrane helix</keyword>
<dbReference type="EMBL" id="JBHRTE010000004">
    <property type="protein sequence ID" value="MFC3166641.1"/>
    <property type="molecule type" value="Genomic_DNA"/>
</dbReference>
<keyword evidence="3" id="KW-1003">Cell membrane</keyword>
<dbReference type="PANTHER" id="PTHR37937:SF1">
    <property type="entry name" value="CONJUGATIVE TRANSFER: DNA TRANSPORT"/>
    <property type="match status" value="1"/>
</dbReference>
<comment type="caution">
    <text evidence="9">The sequence shown here is derived from an EMBL/GenBank/DDBJ whole genome shotgun (WGS) entry which is preliminary data.</text>
</comment>
<keyword evidence="10" id="KW-1185">Reference proteome</keyword>
<keyword evidence="6 8" id="KW-0472">Membrane</keyword>
<feature type="transmembrane region" description="Helical" evidence="8">
    <location>
        <begin position="6"/>
        <end position="27"/>
    </location>
</feature>
<dbReference type="InterPro" id="IPR027417">
    <property type="entry name" value="P-loop_NTPase"/>
</dbReference>
<sequence length="647" mass="71667">MNRMIIAIPTGLIAGALVGLMIGGLWLHWQLGAGMNSGHLFVLVTEFPGLRRAGQDPWRSAYGIVLAGAVLLSLLAVAFTLTHRLTTYGTAHFQTRREIRRNGLLQPVGAGLVFGKFGKPHRKGRFVCGSYDRFPHALVAAPTRSGKGVGYVMPNTLLFPGSCVVMDVKGDIFEATARHRQAQGDQVFRIAPFDFEHPSHRYNPLERISRIAETDQRFTELSKLASYFLIPKNEKGGASDFIVGARQLFVAGGMLAIERGTPTLGAIARILFDTGNKEAAYAALAAEARHAQTATIFRNFSGHSDRTLSSYASVLDGTGLGLWFNPRIDKITSANDFSWDDIRRHPHAIYVVANSDDIPTLSPLLRLMFGELIATMRAHIPDPTTEPWPVQIILDEFDQLGPMPIIVQSLKQLAGHGVRVSIITQSVPGLETIYSENERLSIESAAGMKLYIAPNEKKTAGEVSEALGKTTRLSLSDSYSQNGHGMLKRSVSRRNEERPLMTPDEVRRLHPDKILLIPERQNPIQVDRIVYWQDAWFKTIIDAQKGPLPYPDPIRAELDALRAEVMALKEDRIPYSDAEPRRDGAERSETEPPLAQDVAETHKAEADDAVIEEPDFQAASDKMDHFDSRLRSRARARQEQANPPVSI</sequence>
<protein>
    <submittedName>
        <fullName evidence="9">Type IV secretory system conjugative DNA transfer family protein</fullName>
    </submittedName>
</protein>
<reference evidence="10" key="1">
    <citation type="journal article" date="2019" name="Int. J. Syst. Evol. Microbiol.">
        <title>The Global Catalogue of Microorganisms (GCM) 10K type strain sequencing project: providing services to taxonomists for standard genome sequencing and annotation.</title>
        <authorList>
            <consortium name="The Broad Institute Genomics Platform"/>
            <consortium name="The Broad Institute Genome Sequencing Center for Infectious Disease"/>
            <person name="Wu L."/>
            <person name="Ma J."/>
        </authorList>
    </citation>
    <scope>NUCLEOTIDE SEQUENCE [LARGE SCALE GENOMIC DNA]</scope>
    <source>
        <strain evidence="10">KCTC 52239</strain>
    </source>
</reference>
<dbReference type="InterPro" id="IPR003688">
    <property type="entry name" value="TraG/VirD4"/>
</dbReference>
<feature type="region of interest" description="Disordered" evidence="7">
    <location>
        <begin position="572"/>
        <end position="647"/>
    </location>
</feature>
<dbReference type="CDD" id="cd01127">
    <property type="entry name" value="TrwB_TraG_TraD_VirD4"/>
    <property type="match status" value="1"/>
</dbReference>
<evidence type="ECO:0000313" key="10">
    <source>
        <dbReference type="Proteomes" id="UP001595557"/>
    </source>
</evidence>
<dbReference type="Gene3D" id="3.40.50.300">
    <property type="entry name" value="P-loop containing nucleotide triphosphate hydrolases"/>
    <property type="match status" value="1"/>
</dbReference>
<dbReference type="Pfam" id="PF02534">
    <property type="entry name" value="T4SS-DNA_transf"/>
    <property type="match status" value="1"/>
</dbReference>
<evidence type="ECO:0000256" key="4">
    <source>
        <dbReference type="ARBA" id="ARBA00022692"/>
    </source>
</evidence>
<dbReference type="Proteomes" id="UP001595557">
    <property type="component" value="Unassembled WGS sequence"/>
</dbReference>
<feature type="transmembrane region" description="Helical" evidence="8">
    <location>
        <begin position="61"/>
        <end position="81"/>
    </location>
</feature>
<evidence type="ECO:0000256" key="3">
    <source>
        <dbReference type="ARBA" id="ARBA00022475"/>
    </source>
</evidence>
<organism evidence="9 10">
    <name type="scientific">Paracoccus fontiphilus</name>
    <dbReference type="NCBI Taxonomy" id="1815556"/>
    <lineage>
        <taxon>Bacteria</taxon>
        <taxon>Pseudomonadati</taxon>
        <taxon>Pseudomonadota</taxon>
        <taxon>Alphaproteobacteria</taxon>
        <taxon>Rhodobacterales</taxon>
        <taxon>Paracoccaceae</taxon>
        <taxon>Paracoccus</taxon>
    </lineage>
</organism>
<name>A0ABV7IEY8_9RHOB</name>
<feature type="compositionally biased region" description="Basic and acidic residues" evidence="7">
    <location>
        <begin position="621"/>
        <end position="630"/>
    </location>
</feature>
<accession>A0ABV7IEY8</accession>
<evidence type="ECO:0000256" key="5">
    <source>
        <dbReference type="ARBA" id="ARBA00022989"/>
    </source>
</evidence>
<dbReference type="SUPFAM" id="SSF52540">
    <property type="entry name" value="P-loop containing nucleoside triphosphate hydrolases"/>
    <property type="match status" value="1"/>
</dbReference>
<evidence type="ECO:0000313" key="9">
    <source>
        <dbReference type="EMBL" id="MFC3166641.1"/>
    </source>
</evidence>
<evidence type="ECO:0000256" key="2">
    <source>
        <dbReference type="ARBA" id="ARBA00008806"/>
    </source>
</evidence>
<proteinExistence type="inferred from homology"/>
<comment type="subcellular location">
    <subcellularLocation>
        <location evidence="1">Cell membrane</location>
        <topology evidence="1">Multi-pass membrane protein</topology>
    </subcellularLocation>
</comment>
<evidence type="ECO:0000256" key="7">
    <source>
        <dbReference type="SAM" id="MobiDB-lite"/>
    </source>
</evidence>